<evidence type="ECO:0000313" key="4">
    <source>
        <dbReference type="EMBL" id="WIT13706.1"/>
    </source>
</evidence>
<evidence type="ECO:0000256" key="2">
    <source>
        <dbReference type="RuleBase" id="RU003616"/>
    </source>
</evidence>
<evidence type="ECO:0000259" key="3">
    <source>
        <dbReference type="PROSITE" id="PS01031"/>
    </source>
</evidence>
<comment type="similarity">
    <text evidence="1 2">Belongs to the small heat shock protein (HSP20) family.</text>
</comment>
<feature type="domain" description="SHSP" evidence="3">
    <location>
        <begin position="38"/>
        <end position="151"/>
    </location>
</feature>
<keyword evidence="5" id="KW-1185">Reference proteome</keyword>
<evidence type="ECO:0000256" key="1">
    <source>
        <dbReference type="PROSITE-ProRule" id="PRU00285"/>
    </source>
</evidence>
<gene>
    <name evidence="4" type="ORF">PFX98_08825</name>
</gene>
<dbReference type="RefSeq" id="WP_285234826.1">
    <property type="nucleotide sequence ID" value="NZ_CP116346.1"/>
</dbReference>
<protein>
    <submittedName>
        <fullName evidence="4">Hsp20/alpha crystallin family protein</fullName>
    </submittedName>
</protein>
<dbReference type="Pfam" id="PF00011">
    <property type="entry name" value="HSP20"/>
    <property type="match status" value="1"/>
</dbReference>
<dbReference type="SUPFAM" id="SSF49764">
    <property type="entry name" value="HSP20-like chaperones"/>
    <property type="match status" value="1"/>
</dbReference>
<dbReference type="PROSITE" id="PS01031">
    <property type="entry name" value="SHSP"/>
    <property type="match status" value="1"/>
</dbReference>
<dbReference type="PANTHER" id="PTHR11527">
    <property type="entry name" value="HEAT-SHOCK PROTEIN 20 FAMILY MEMBER"/>
    <property type="match status" value="1"/>
</dbReference>
<dbReference type="CDD" id="cd06464">
    <property type="entry name" value="ACD_sHsps-like"/>
    <property type="match status" value="1"/>
</dbReference>
<sequence>MYQSLLNYPSSLFGQFERLRRDLDDAFGISTLPSSIRSVAAGSLPMINVGRTRNSVEVYAFAPGLDPAKIEVTVDRGVLHIAGERASAIPGDGAVRLNVYTRERVCGRFDRAVALPEDIDPEHVRANYRDGVLQVSIARRESAQAKRIAVQ</sequence>
<dbReference type="KEGG" id="pais:PFX98_08825"/>
<evidence type="ECO:0000313" key="5">
    <source>
        <dbReference type="Proteomes" id="UP001177769"/>
    </source>
</evidence>
<dbReference type="EMBL" id="CP116346">
    <property type="protein sequence ID" value="WIT13706.1"/>
    <property type="molecule type" value="Genomic_DNA"/>
</dbReference>
<name>A0AA95NPE3_9BURK</name>
<accession>A0AA95NPE3</accession>
<organism evidence="4 5">
    <name type="scientific">Paucibacter sediminis</name>
    <dbReference type="NCBI Taxonomy" id="3019553"/>
    <lineage>
        <taxon>Bacteria</taxon>
        <taxon>Pseudomonadati</taxon>
        <taxon>Pseudomonadota</taxon>
        <taxon>Betaproteobacteria</taxon>
        <taxon>Burkholderiales</taxon>
        <taxon>Sphaerotilaceae</taxon>
        <taxon>Roseateles</taxon>
    </lineage>
</organism>
<proteinExistence type="inferred from homology"/>
<dbReference type="InterPro" id="IPR002068">
    <property type="entry name" value="A-crystallin/Hsp20_dom"/>
</dbReference>
<dbReference type="Gene3D" id="2.60.40.790">
    <property type="match status" value="1"/>
</dbReference>
<dbReference type="AlphaFoldDB" id="A0AA95NPE3"/>
<dbReference type="InterPro" id="IPR031107">
    <property type="entry name" value="Small_HSP"/>
</dbReference>
<dbReference type="InterPro" id="IPR008978">
    <property type="entry name" value="HSP20-like_chaperone"/>
</dbReference>
<reference evidence="4" key="1">
    <citation type="submission" date="2023-01" db="EMBL/GenBank/DDBJ databases">
        <title>Whole genome sequence of Paucibacter sp. S2-9 isolated from pond sediment.</title>
        <authorList>
            <person name="Jung J.Y."/>
        </authorList>
    </citation>
    <scope>NUCLEOTIDE SEQUENCE</scope>
    <source>
        <strain evidence="4">S2-9</strain>
    </source>
</reference>
<dbReference type="Proteomes" id="UP001177769">
    <property type="component" value="Chromosome"/>
</dbReference>